<feature type="domain" description="HAT C-terminal dimerisation" evidence="3">
    <location>
        <begin position="575"/>
        <end position="657"/>
    </location>
</feature>
<dbReference type="STRING" id="1088818.A0A2I0AUA3"/>
<accession>A0A2I0AUA3</accession>
<evidence type="ECO:0000313" key="5">
    <source>
        <dbReference type="EMBL" id="PKA59124.1"/>
    </source>
</evidence>
<dbReference type="Proteomes" id="UP000236161">
    <property type="component" value="Unassembled WGS sequence"/>
</dbReference>
<dbReference type="PANTHER" id="PTHR46481:SF11">
    <property type="entry name" value="ZINC FINGER BED DOMAIN-CONTAINING PROTEIN RICESLEEPER 2-LIKE"/>
    <property type="match status" value="1"/>
</dbReference>
<keyword evidence="1" id="KW-0238">DNA-binding</keyword>
<evidence type="ECO:0000256" key="2">
    <source>
        <dbReference type="SAM" id="MobiDB-lite"/>
    </source>
</evidence>
<dbReference type="Pfam" id="PF14372">
    <property type="entry name" value="hAT-like_RNase-H"/>
    <property type="match status" value="1"/>
</dbReference>
<dbReference type="Pfam" id="PF05699">
    <property type="entry name" value="Dimer_Tnp_hAT"/>
    <property type="match status" value="1"/>
</dbReference>
<dbReference type="InterPro" id="IPR012337">
    <property type="entry name" value="RNaseH-like_sf"/>
</dbReference>
<organism evidence="5 6">
    <name type="scientific">Apostasia shenzhenica</name>
    <dbReference type="NCBI Taxonomy" id="1088818"/>
    <lineage>
        <taxon>Eukaryota</taxon>
        <taxon>Viridiplantae</taxon>
        <taxon>Streptophyta</taxon>
        <taxon>Embryophyta</taxon>
        <taxon>Tracheophyta</taxon>
        <taxon>Spermatophyta</taxon>
        <taxon>Magnoliopsida</taxon>
        <taxon>Liliopsida</taxon>
        <taxon>Asparagales</taxon>
        <taxon>Orchidaceae</taxon>
        <taxon>Apostasioideae</taxon>
        <taxon>Apostasia</taxon>
    </lineage>
</organism>
<dbReference type="GO" id="GO:0004022">
    <property type="term" value="F:alcohol dehydrogenase (NAD+) activity"/>
    <property type="evidence" value="ECO:0007669"/>
    <property type="project" value="UniProtKB-EC"/>
</dbReference>
<evidence type="ECO:0000256" key="1">
    <source>
        <dbReference type="ARBA" id="ARBA00023125"/>
    </source>
</evidence>
<keyword evidence="5" id="KW-0560">Oxidoreductase</keyword>
<gene>
    <name evidence="5" type="ORF">AXF42_Ash001217</name>
</gene>
<proteinExistence type="predicted"/>
<dbReference type="InterPro" id="IPR008906">
    <property type="entry name" value="HATC_C_dom"/>
</dbReference>
<dbReference type="SUPFAM" id="SSF53098">
    <property type="entry name" value="Ribonuclease H-like"/>
    <property type="match status" value="1"/>
</dbReference>
<dbReference type="PANTHER" id="PTHR46481">
    <property type="entry name" value="ZINC FINGER BED DOMAIN-CONTAINING PROTEIN 4"/>
    <property type="match status" value="1"/>
</dbReference>
<dbReference type="InterPro" id="IPR052035">
    <property type="entry name" value="ZnF_BED_domain_contain"/>
</dbReference>
<evidence type="ECO:0000259" key="3">
    <source>
        <dbReference type="Pfam" id="PF05699"/>
    </source>
</evidence>
<reference evidence="5 6" key="1">
    <citation type="journal article" date="2017" name="Nature">
        <title>The Apostasia genome and the evolution of orchids.</title>
        <authorList>
            <person name="Zhang G.Q."/>
            <person name="Liu K.W."/>
            <person name="Li Z."/>
            <person name="Lohaus R."/>
            <person name="Hsiao Y.Y."/>
            <person name="Niu S.C."/>
            <person name="Wang J.Y."/>
            <person name="Lin Y.C."/>
            <person name="Xu Q."/>
            <person name="Chen L.J."/>
            <person name="Yoshida K."/>
            <person name="Fujiwara S."/>
            <person name="Wang Z.W."/>
            <person name="Zhang Y.Q."/>
            <person name="Mitsuda N."/>
            <person name="Wang M."/>
            <person name="Liu G.H."/>
            <person name="Pecoraro L."/>
            <person name="Huang H.X."/>
            <person name="Xiao X.J."/>
            <person name="Lin M."/>
            <person name="Wu X.Y."/>
            <person name="Wu W.L."/>
            <person name="Chen Y.Y."/>
            <person name="Chang S.B."/>
            <person name="Sakamoto S."/>
            <person name="Ohme-Takagi M."/>
            <person name="Yagi M."/>
            <person name="Zeng S.J."/>
            <person name="Shen C.Y."/>
            <person name="Yeh C.M."/>
            <person name="Luo Y.B."/>
            <person name="Tsai W.C."/>
            <person name="Van de Peer Y."/>
            <person name="Liu Z.J."/>
        </authorList>
    </citation>
    <scope>NUCLEOTIDE SEQUENCE [LARGE SCALE GENOMIC DNA]</scope>
    <source>
        <strain evidence="6">cv. Shenzhen</strain>
        <tissue evidence="5">Stem</tissue>
    </source>
</reference>
<dbReference type="SMART" id="SM00614">
    <property type="entry name" value="ZnF_BED"/>
    <property type="match status" value="1"/>
</dbReference>
<feature type="region of interest" description="Disordered" evidence="2">
    <location>
        <begin position="80"/>
        <end position="115"/>
    </location>
</feature>
<dbReference type="EMBL" id="KZ451950">
    <property type="protein sequence ID" value="PKA59124.1"/>
    <property type="molecule type" value="Genomic_DNA"/>
</dbReference>
<feature type="domain" description="hAT-like transposase RNase-H fold" evidence="4">
    <location>
        <begin position="414"/>
        <end position="512"/>
    </location>
</feature>
<dbReference type="OrthoDB" id="1607513at2759"/>
<dbReference type="AlphaFoldDB" id="A0A2I0AUA3"/>
<evidence type="ECO:0000313" key="6">
    <source>
        <dbReference type="Proteomes" id="UP000236161"/>
    </source>
</evidence>
<dbReference type="SUPFAM" id="SSF57667">
    <property type="entry name" value="beta-beta-alpha zinc fingers"/>
    <property type="match status" value="1"/>
</dbReference>
<protein>
    <submittedName>
        <fullName evidence="5">AC transposase</fullName>
        <ecNumber evidence="5">1.1.1.1</ecNumber>
    </submittedName>
</protein>
<dbReference type="InterPro" id="IPR036236">
    <property type="entry name" value="Znf_C2H2_sf"/>
</dbReference>
<dbReference type="InterPro" id="IPR025525">
    <property type="entry name" value="hAT-like_transposase_RNase-H"/>
</dbReference>
<feature type="compositionally biased region" description="Basic residues" evidence="2">
    <location>
        <begin position="85"/>
        <end position="94"/>
    </location>
</feature>
<dbReference type="GO" id="GO:0003677">
    <property type="term" value="F:DNA binding"/>
    <property type="evidence" value="ECO:0007669"/>
    <property type="project" value="UniProtKB-KW"/>
</dbReference>
<sequence length="673" mass="76648">MAEPVDMDDKEALAIEIPLPALRNARPRRLRSLVWNDFTKQQKVDGNYEAICNHCCKKFTANSRSGTTHLRNHLNSCLSTTRTDGRKRGRKPRAALKSPVTVGDDRDGQKGSQFDQELSRMDLSRMIILHRYPFSIVHHHGFQAFIRNLQPRFHMPTEEIIKADCMMIYDNERIFLSGLLGNLACRVSITIDRWESSSGGEYVCLAGHFVGDDWKLQSKMLNLLHFEVPPTAEEVHGSLIEKLHDWNISRKLFCMVFERSRTDHVGFGDILLKSLQTMNMLPLNGTLFHAHGCAQTLDAIARDALIQVGEICEKVRSCVKFTKSSQEKLKRFQNAAVLAQAPQKLLVLDVNCHWRSTYLMLATAYEFRVAFKHLEEYDPDFSTALSCEEWEDVKSVKECLETFDHLIKKFSAISEPTSSLYFIDICSILLLLKSWSISPVPIIVKLASHMLKDFEEYWNANATILAIASILDPRYKMKSTEYFFKNIHSRDYEAKVKIDMICDNLRNLYNEYVHSAHNKSDQALLCSTSSTGCADEECTTSGGSQNTSQITLSDTRKGLDQYLQQTLLSQTTKSDLDLYLEEAVHICKDGPEASFDVLSWWKFNAAKFPILSSVARDVLSVPLGIVGTRTEERSLSQYWSSLDPVTLQGMMCVQDWLKNQMEARNLDEDACLI</sequence>
<evidence type="ECO:0000259" key="4">
    <source>
        <dbReference type="Pfam" id="PF14372"/>
    </source>
</evidence>
<keyword evidence="6" id="KW-1185">Reference proteome</keyword>
<name>A0A2I0AUA3_9ASPA</name>
<dbReference type="EC" id="1.1.1.1" evidence="5"/>
<dbReference type="GO" id="GO:0046983">
    <property type="term" value="F:protein dimerization activity"/>
    <property type="evidence" value="ECO:0007669"/>
    <property type="project" value="InterPro"/>
</dbReference>